<evidence type="ECO:0000256" key="1">
    <source>
        <dbReference type="ARBA" id="ARBA00022679"/>
    </source>
</evidence>
<dbReference type="Pfam" id="PF00069">
    <property type="entry name" value="Pkinase"/>
    <property type="match status" value="1"/>
</dbReference>
<dbReference type="PROSITE" id="PS00108">
    <property type="entry name" value="PROTEIN_KINASE_ST"/>
    <property type="match status" value="1"/>
</dbReference>
<evidence type="ECO:0000256" key="2">
    <source>
        <dbReference type="ARBA" id="ARBA00022741"/>
    </source>
</evidence>
<keyword evidence="3 7" id="KW-0418">Kinase</keyword>
<dbReference type="GO" id="GO:0016301">
    <property type="term" value="F:kinase activity"/>
    <property type="evidence" value="ECO:0007669"/>
    <property type="project" value="UniProtKB-KW"/>
</dbReference>
<evidence type="ECO:0000256" key="3">
    <source>
        <dbReference type="ARBA" id="ARBA00022777"/>
    </source>
</evidence>
<protein>
    <submittedName>
        <fullName evidence="7">Protein kinase</fullName>
    </submittedName>
</protein>
<dbReference type="PANTHER" id="PTHR11042">
    <property type="entry name" value="EUKARYOTIC TRANSLATION INITIATION FACTOR 2-ALPHA KINASE EIF2-ALPHA KINASE -RELATED"/>
    <property type="match status" value="1"/>
</dbReference>
<dbReference type="InterPro" id="IPR011009">
    <property type="entry name" value="Kinase-like_dom_sf"/>
</dbReference>
<accession>A0ABW1XLX2</accession>
<evidence type="ECO:0000256" key="4">
    <source>
        <dbReference type="ARBA" id="ARBA00022840"/>
    </source>
</evidence>
<evidence type="ECO:0000313" key="8">
    <source>
        <dbReference type="Proteomes" id="UP001596364"/>
    </source>
</evidence>
<comment type="caution">
    <text evidence="7">The sequence shown here is derived from an EMBL/GenBank/DDBJ whole genome shotgun (WGS) entry which is preliminary data.</text>
</comment>
<proteinExistence type="inferred from homology"/>
<name>A0ABW1XLX2_9ALTE</name>
<dbReference type="RefSeq" id="WP_131258150.1">
    <property type="nucleotide sequence ID" value="NZ_JBHSUS010000001.1"/>
</dbReference>
<keyword evidence="8" id="KW-1185">Reference proteome</keyword>
<keyword evidence="4" id="KW-0067">ATP-binding</keyword>
<dbReference type="Proteomes" id="UP001596364">
    <property type="component" value="Unassembled WGS sequence"/>
</dbReference>
<feature type="domain" description="Protein kinase" evidence="6">
    <location>
        <begin position="25"/>
        <end position="313"/>
    </location>
</feature>
<comment type="similarity">
    <text evidence="5">Belongs to the protein kinase superfamily. Ser/Thr protein kinase family. GCN2 subfamily.</text>
</comment>
<dbReference type="SMART" id="SM00220">
    <property type="entry name" value="S_TKc"/>
    <property type="match status" value="1"/>
</dbReference>
<evidence type="ECO:0000313" key="7">
    <source>
        <dbReference type="EMBL" id="MFC6440352.1"/>
    </source>
</evidence>
<dbReference type="EMBL" id="JBHSUS010000001">
    <property type="protein sequence ID" value="MFC6440352.1"/>
    <property type="molecule type" value="Genomic_DNA"/>
</dbReference>
<sequence>MSETSDFYSFEPHLKILMLEGILGLGKCIDLTGGMCGEIYIFDQGEFVTPRYVCAKVPKLLRQTASKDIAKRFVDEMEKQLNFYHHMFVHWAFDFKSVTGVPVALFRFWGSDLDKLIRVGESSFVEKLSLMIYMLEGLRHCQAKGLVAHQDLKPQNIFIREMKPHYPDLPELDIYKFPMIADFGLSNAFLDSGIYDGSRPYMAPEQWEKNELSQATDTFALGVIFYQLLTGGYHPVGIKLAEYWPNPVSGNSKKWTKVAPWKKWACEGAKVEEIGAGTQMNPEAISLIRQMLSSDPSDRPDIGSVSGILLDLLRQEHYESYRQVEFLLDYYNKQASHESFEAGWPYLAARWEWFKSEFGKHS</sequence>
<gene>
    <name evidence="7" type="ORF">ACFP85_09355</name>
</gene>
<reference evidence="8" key="1">
    <citation type="journal article" date="2019" name="Int. J. Syst. Evol. Microbiol.">
        <title>The Global Catalogue of Microorganisms (GCM) 10K type strain sequencing project: providing services to taxonomists for standard genome sequencing and annotation.</title>
        <authorList>
            <consortium name="The Broad Institute Genomics Platform"/>
            <consortium name="The Broad Institute Genome Sequencing Center for Infectious Disease"/>
            <person name="Wu L."/>
            <person name="Ma J."/>
        </authorList>
    </citation>
    <scope>NUCLEOTIDE SEQUENCE [LARGE SCALE GENOMIC DNA]</scope>
    <source>
        <strain evidence="8">CGMCC 1.16031</strain>
    </source>
</reference>
<dbReference type="SUPFAM" id="SSF56112">
    <property type="entry name" value="Protein kinase-like (PK-like)"/>
    <property type="match status" value="1"/>
</dbReference>
<dbReference type="Gene3D" id="1.10.510.10">
    <property type="entry name" value="Transferase(Phosphotransferase) domain 1"/>
    <property type="match status" value="1"/>
</dbReference>
<evidence type="ECO:0000256" key="5">
    <source>
        <dbReference type="ARBA" id="ARBA00037982"/>
    </source>
</evidence>
<organism evidence="7 8">
    <name type="scientific">Pseudobowmanella zhangzhouensis</name>
    <dbReference type="NCBI Taxonomy" id="1537679"/>
    <lineage>
        <taxon>Bacteria</taxon>
        <taxon>Pseudomonadati</taxon>
        <taxon>Pseudomonadota</taxon>
        <taxon>Gammaproteobacteria</taxon>
        <taxon>Alteromonadales</taxon>
        <taxon>Alteromonadaceae</taxon>
    </lineage>
</organism>
<keyword evidence="1" id="KW-0808">Transferase</keyword>
<dbReference type="PROSITE" id="PS50011">
    <property type="entry name" value="PROTEIN_KINASE_DOM"/>
    <property type="match status" value="1"/>
</dbReference>
<dbReference type="InterPro" id="IPR008271">
    <property type="entry name" value="Ser/Thr_kinase_AS"/>
</dbReference>
<dbReference type="InterPro" id="IPR000719">
    <property type="entry name" value="Prot_kinase_dom"/>
</dbReference>
<evidence type="ECO:0000259" key="6">
    <source>
        <dbReference type="PROSITE" id="PS50011"/>
    </source>
</evidence>
<keyword evidence="2" id="KW-0547">Nucleotide-binding</keyword>
<dbReference type="InterPro" id="IPR050339">
    <property type="entry name" value="CC_SR_Kinase"/>
</dbReference>